<evidence type="ECO:0000256" key="9">
    <source>
        <dbReference type="RuleBase" id="RU003357"/>
    </source>
</evidence>
<feature type="domain" description="TonB-dependent receptor plug" evidence="11">
    <location>
        <begin position="136"/>
        <end position="261"/>
    </location>
</feature>
<dbReference type="Pfam" id="PF13715">
    <property type="entry name" value="CarbopepD_reg_2"/>
    <property type="match status" value="1"/>
</dbReference>
<accession>A0ABQ1L327</accession>
<keyword evidence="3 8" id="KW-1134">Transmembrane beta strand</keyword>
<dbReference type="SUPFAM" id="SSF49464">
    <property type="entry name" value="Carboxypeptidase regulatory domain-like"/>
    <property type="match status" value="1"/>
</dbReference>
<keyword evidence="6 8" id="KW-0472">Membrane</keyword>
<keyword evidence="2 8" id="KW-0813">Transport</keyword>
<evidence type="ECO:0000256" key="1">
    <source>
        <dbReference type="ARBA" id="ARBA00004571"/>
    </source>
</evidence>
<dbReference type="Gene3D" id="2.60.40.1120">
    <property type="entry name" value="Carboxypeptidase-like, regulatory domain"/>
    <property type="match status" value="1"/>
</dbReference>
<keyword evidence="5 9" id="KW-0798">TonB box</keyword>
<dbReference type="InterPro" id="IPR039426">
    <property type="entry name" value="TonB-dep_rcpt-like"/>
</dbReference>
<dbReference type="InterPro" id="IPR023997">
    <property type="entry name" value="TonB-dep_OMP_SusC/RagA_CS"/>
</dbReference>
<dbReference type="EMBL" id="BMIK01000002">
    <property type="protein sequence ID" value="GGC18536.1"/>
    <property type="molecule type" value="Genomic_DNA"/>
</dbReference>
<name>A0ABQ1L327_9SPHI</name>
<evidence type="ECO:0000256" key="8">
    <source>
        <dbReference type="PROSITE-ProRule" id="PRU01360"/>
    </source>
</evidence>
<dbReference type="InterPro" id="IPR000531">
    <property type="entry name" value="Beta-barrel_TonB"/>
</dbReference>
<evidence type="ECO:0000256" key="2">
    <source>
        <dbReference type="ARBA" id="ARBA00022448"/>
    </source>
</evidence>
<dbReference type="NCBIfam" id="TIGR04056">
    <property type="entry name" value="OMP_RagA_SusC"/>
    <property type="match status" value="1"/>
</dbReference>
<evidence type="ECO:0000256" key="5">
    <source>
        <dbReference type="ARBA" id="ARBA00023077"/>
    </source>
</evidence>
<keyword evidence="7 8" id="KW-0998">Cell outer membrane</keyword>
<evidence type="ECO:0000259" key="10">
    <source>
        <dbReference type="Pfam" id="PF00593"/>
    </source>
</evidence>
<feature type="domain" description="TonB-dependent receptor-like beta-barrel" evidence="10">
    <location>
        <begin position="432"/>
        <end position="902"/>
    </location>
</feature>
<reference evidence="13" key="1">
    <citation type="journal article" date="2019" name="Int. J. Syst. Evol. Microbiol.">
        <title>The Global Catalogue of Microorganisms (GCM) 10K type strain sequencing project: providing services to taxonomists for standard genome sequencing and annotation.</title>
        <authorList>
            <consortium name="The Broad Institute Genomics Platform"/>
            <consortium name="The Broad Institute Genome Sequencing Center for Infectious Disease"/>
            <person name="Wu L."/>
            <person name="Ma J."/>
        </authorList>
    </citation>
    <scope>NUCLEOTIDE SEQUENCE [LARGE SCALE GENOMIC DNA]</scope>
    <source>
        <strain evidence="13">CGMCC 1.15342</strain>
    </source>
</reference>
<keyword evidence="4 8" id="KW-0812">Transmembrane</keyword>
<dbReference type="Gene3D" id="2.170.130.10">
    <property type="entry name" value="TonB-dependent receptor, plug domain"/>
    <property type="match status" value="1"/>
</dbReference>
<evidence type="ECO:0000256" key="7">
    <source>
        <dbReference type="ARBA" id="ARBA00023237"/>
    </source>
</evidence>
<protein>
    <submittedName>
        <fullName evidence="12">SusC/RagA family TonB-linked outer membrane protein</fullName>
    </submittedName>
</protein>
<evidence type="ECO:0000256" key="3">
    <source>
        <dbReference type="ARBA" id="ARBA00022452"/>
    </source>
</evidence>
<dbReference type="Pfam" id="PF07715">
    <property type="entry name" value="Plug"/>
    <property type="match status" value="1"/>
</dbReference>
<dbReference type="Proteomes" id="UP000597338">
    <property type="component" value="Unassembled WGS sequence"/>
</dbReference>
<comment type="caution">
    <text evidence="12">The sequence shown here is derived from an EMBL/GenBank/DDBJ whole genome shotgun (WGS) entry which is preliminary data.</text>
</comment>
<dbReference type="NCBIfam" id="TIGR04057">
    <property type="entry name" value="SusC_RagA_signa"/>
    <property type="match status" value="1"/>
</dbReference>
<gene>
    <name evidence="12" type="ORF">GCM10011386_08040</name>
</gene>
<dbReference type="PROSITE" id="PS52016">
    <property type="entry name" value="TONB_DEPENDENT_REC_3"/>
    <property type="match status" value="1"/>
</dbReference>
<evidence type="ECO:0000256" key="6">
    <source>
        <dbReference type="ARBA" id="ARBA00023136"/>
    </source>
</evidence>
<dbReference type="Gene3D" id="2.40.170.20">
    <property type="entry name" value="TonB-dependent receptor, beta-barrel domain"/>
    <property type="match status" value="1"/>
</dbReference>
<dbReference type="InterPro" id="IPR023996">
    <property type="entry name" value="TonB-dep_OMP_SusC/RagA"/>
</dbReference>
<comment type="similarity">
    <text evidence="8 9">Belongs to the TonB-dependent receptor family.</text>
</comment>
<dbReference type="InterPro" id="IPR036942">
    <property type="entry name" value="Beta-barrel_TonB_sf"/>
</dbReference>
<keyword evidence="13" id="KW-1185">Reference proteome</keyword>
<comment type="subcellular location">
    <subcellularLocation>
        <location evidence="1 8">Cell outer membrane</location>
        <topology evidence="1 8">Multi-pass membrane protein</topology>
    </subcellularLocation>
</comment>
<dbReference type="InterPro" id="IPR008969">
    <property type="entry name" value="CarboxyPept-like_regulatory"/>
</dbReference>
<dbReference type="InterPro" id="IPR012910">
    <property type="entry name" value="Plug_dom"/>
</dbReference>
<evidence type="ECO:0000313" key="13">
    <source>
        <dbReference type="Proteomes" id="UP000597338"/>
    </source>
</evidence>
<evidence type="ECO:0000259" key="11">
    <source>
        <dbReference type="Pfam" id="PF07715"/>
    </source>
</evidence>
<sequence length="1036" mass="112199">MTKLETTNVMTIMKTRTSIYHLLLAVCFTLCCTAGLRAQENREISGTVKDAATGTPLTGVSVRVNGKSQATATDASGRFALQAAQGDVLVFSYLGYRTQEITVGTSASYTVGLQPAEAEELGEVVVTALGIERKTRSLSYATQQLSADQLDEVRDNSGNIMNSLSGKVAGAVITPAATGPGGAARVVLRGNRSISGNNNALIVVDGVPIDNSSNPQANSTFNSYGGSDGAANLNPDDIESVNVLKGATAAALYGSRAANGAIVITTKRGKEGKLAIDYNGGVSIDQPNLLMDFQNTYGRGNGGEAGATAGESWGAPATTYPDNVRSVFRTAATVNNSVNLSGGTENMQGYASYTNNHNAGILPGNDLDRNTLNLRVNNTFFSKLTTDAKITYLNQKISNKPRLGDTGTPMGIYIMPRDMSEAELRDFEGTDPVTGEPTRKYWTTSSIFDNPYWDLNRTSVNEERNRVTLLGSASYQLTDWLRVLARYSFDRYDDKETGRYYNGTVSLGSVQPGGQYYETYNVRSERNIDVLISGDNKLSGDLSLTYNLGGSVLNRKSNSLQNMANGLSIPNQFNLSFATTPAFNNVSIIERELQSIYGSAQLNFRDYLYLDVSARNDWSSTLPSPHSYFYPSVGLSAVLSDALSLPEWVSFGKVRASYTEVGNDAAPYLLDQLYNFSLGAGQGFVSRDLTRAISNLKPENTQAYEVGLDWRFFNNRLGIEATFYKTNTINQLLYIGLPLASGYSQQYINAGNIENKGIELQLNGTPIRGERFSWTTYINFSRNVNEIIKLSDQSNRADLSTSTRLASVVAVEGGSYGDLYGYAWEKDANGNHLVNDAGLPIVKANTKIGNFNPDFLLGWGNTLSYGQFSLSFLIDGRVGGEMVSGTDSFLGAYGLGDYTAQYRDGGLILPGVKADGTPNTTAIDAQKFWTAVSQNGRDAWGEFFTYSTTNFRLREASLGYEFPLNGGAFKRAQVSLTGRNLFFLYRGKSTLDIPGMQRRTIPIDPEAALGIGNYQGVEAGLLPSVRSFGLNVKLSF</sequence>
<dbReference type="InterPro" id="IPR037066">
    <property type="entry name" value="Plug_dom_sf"/>
</dbReference>
<dbReference type="Pfam" id="PF00593">
    <property type="entry name" value="TonB_dep_Rec_b-barrel"/>
    <property type="match status" value="1"/>
</dbReference>
<proteinExistence type="inferred from homology"/>
<dbReference type="SUPFAM" id="SSF56935">
    <property type="entry name" value="Porins"/>
    <property type="match status" value="1"/>
</dbReference>
<evidence type="ECO:0000313" key="12">
    <source>
        <dbReference type="EMBL" id="GGC18536.1"/>
    </source>
</evidence>
<organism evidence="12 13">
    <name type="scientific">Parapedobacter defluvii</name>
    <dbReference type="NCBI Taxonomy" id="2045106"/>
    <lineage>
        <taxon>Bacteria</taxon>
        <taxon>Pseudomonadati</taxon>
        <taxon>Bacteroidota</taxon>
        <taxon>Sphingobacteriia</taxon>
        <taxon>Sphingobacteriales</taxon>
        <taxon>Sphingobacteriaceae</taxon>
        <taxon>Parapedobacter</taxon>
    </lineage>
</organism>
<evidence type="ECO:0000256" key="4">
    <source>
        <dbReference type="ARBA" id="ARBA00022692"/>
    </source>
</evidence>